<dbReference type="Pfam" id="PF00931">
    <property type="entry name" value="NB-ARC"/>
    <property type="match status" value="1"/>
</dbReference>
<organism evidence="6 7">
    <name type="scientific">Fraxinus pennsylvanica</name>
    <dbReference type="NCBI Taxonomy" id="56036"/>
    <lineage>
        <taxon>Eukaryota</taxon>
        <taxon>Viridiplantae</taxon>
        <taxon>Streptophyta</taxon>
        <taxon>Embryophyta</taxon>
        <taxon>Tracheophyta</taxon>
        <taxon>Spermatophyta</taxon>
        <taxon>Magnoliopsida</taxon>
        <taxon>eudicotyledons</taxon>
        <taxon>Gunneridae</taxon>
        <taxon>Pentapetalae</taxon>
        <taxon>asterids</taxon>
        <taxon>lamiids</taxon>
        <taxon>Lamiales</taxon>
        <taxon>Oleaceae</taxon>
        <taxon>Oleeae</taxon>
        <taxon>Fraxinus</taxon>
    </lineage>
</organism>
<dbReference type="GO" id="GO:0043531">
    <property type="term" value="F:ADP binding"/>
    <property type="evidence" value="ECO:0007669"/>
    <property type="project" value="InterPro"/>
</dbReference>
<dbReference type="InterPro" id="IPR050905">
    <property type="entry name" value="Plant_NBS-LRR"/>
</dbReference>
<comment type="similarity">
    <text evidence="1">Belongs to the disease resistance NB-LRR family.</text>
</comment>
<keyword evidence="4" id="KW-0067">ATP-binding</keyword>
<evidence type="ECO:0000256" key="2">
    <source>
        <dbReference type="ARBA" id="ARBA00022741"/>
    </source>
</evidence>
<dbReference type="InterPro" id="IPR027417">
    <property type="entry name" value="P-loop_NTPase"/>
</dbReference>
<dbReference type="InterPro" id="IPR002182">
    <property type="entry name" value="NB-ARC"/>
</dbReference>
<dbReference type="SUPFAM" id="SSF52540">
    <property type="entry name" value="P-loop containing nucleoside triphosphate hydrolases"/>
    <property type="match status" value="1"/>
</dbReference>
<evidence type="ECO:0000313" key="7">
    <source>
        <dbReference type="Proteomes" id="UP000834106"/>
    </source>
</evidence>
<keyword evidence="7" id="KW-1185">Reference proteome</keyword>
<dbReference type="PRINTS" id="PR00364">
    <property type="entry name" value="DISEASERSIST"/>
</dbReference>
<name>A0AAD2A0G9_9LAMI</name>
<evidence type="ECO:0000256" key="1">
    <source>
        <dbReference type="ARBA" id="ARBA00008894"/>
    </source>
</evidence>
<evidence type="ECO:0000313" key="6">
    <source>
        <dbReference type="EMBL" id="CAI9777636.1"/>
    </source>
</evidence>
<proteinExistence type="inferred from homology"/>
<feature type="domain" description="NB-ARC" evidence="5">
    <location>
        <begin position="143"/>
        <end position="267"/>
    </location>
</feature>
<dbReference type="Gene3D" id="3.40.50.300">
    <property type="entry name" value="P-loop containing nucleotide triphosphate hydrolases"/>
    <property type="match status" value="1"/>
</dbReference>
<accession>A0AAD2A0G9</accession>
<dbReference type="FunFam" id="3.40.50.300:FF:001091">
    <property type="entry name" value="Probable disease resistance protein At1g61300"/>
    <property type="match status" value="1"/>
</dbReference>
<keyword evidence="3" id="KW-0611">Plant defense</keyword>
<sequence length="285" mass="33218">MDKLSDFVKGILPDFVALLCPNLEENTESLQIKIGSLESRKHDVHEDLQSHSGKKRKREVEDWMNNVENIINDFETLEQGVQQSSRFYHVFKRQKLAEQLERMTAQVTELFAQGEFPSGHFLEVDEGIDRLLLIPEPNGQAFQQNFHDIWTSLMDENVVSIGIYGMGGVGKTTLARHVHDKLLKESTFSGCVYWVTVSQEFSIYKLQSDIAELLDPKMTLENDEGRRAAKLFREFQKMERFVFILDDVWKRIDAEKIGIPSKKDGCKHLNVLTYLWKYKRFARKW</sequence>
<dbReference type="Proteomes" id="UP000834106">
    <property type="component" value="Chromosome 15"/>
</dbReference>
<dbReference type="PANTHER" id="PTHR33463">
    <property type="entry name" value="NB-ARC DOMAIN-CONTAINING PROTEIN-RELATED"/>
    <property type="match status" value="1"/>
</dbReference>
<dbReference type="GO" id="GO:0005524">
    <property type="term" value="F:ATP binding"/>
    <property type="evidence" value="ECO:0007669"/>
    <property type="project" value="UniProtKB-KW"/>
</dbReference>
<protein>
    <recommendedName>
        <fullName evidence="5">NB-ARC domain-containing protein</fullName>
    </recommendedName>
</protein>
<dbReference type="PANTHER" id="PTHR33463:SF187">
    <property type="entry name" value="AND NB-ARC DOMAIN DISEASE RESISTANCE PROTEIN, PUTATIVE-RELATED"/>
    <property type="match status" value="1"/>
</dbReference>
<dbReference type="GO" id="GO:0006952">
    <property type="term" value="P:defense response"/>
    <property type="evidence" value="ECO:0007669"/>
    <property type="project" value="UniProtKB-KW"/>
</dbReference>
<dbReference type="AlphaFoldDB" id="A0AAD2A0G9"/>
<keyword evidence="2" id="KW-0547">Nucleotide-binding</keyword>
<evidence type="ECO:0000256" key="3">
    <source>
        <dbReference type="ARBA" id="ARBA00022821"/>
    </source>
</evidence>
<evidence type="ECO:0000256" key="4">
    <source>
        <dbReference type="ARBA" id="ARBA00022840"/>
    </source>
</evidence>
<reference evidence="6" key="1">
    <citation type="submission" date="2023-05" db="EMBL/GenBank/DDBJ databases">
        <authorList>
            <person name="Huff M."/>
        </authorList>
    </citation>
    <scope>NUCLEOTIDE SEQUENCE</scope>
</reference>
<dbReference type="EMBL" id="OU503050">
    <property type="protein sequence ID" value="CAI9777636.1"/>
    <property type="molecule type" value="Genomic_DNA"/>
</dbReference>
<gene>
    <name evidence="6" type="ORF">FPE_LOCUS25066</name>
</gene>
<evidence type="ECO:0000259" key="5">
    <source>
        <dbReference type="Pfam" id="PF00931"/>
    </source>
</evidence>